<dbReference type="Pfam" id="PF02782">
    <property type="entry name" value="FGGY_C"/>
    <property type="match status" value="1"/>
</dbReference>
<dbReference type="EC" id="2.7.1.17" evidence="8 10"/>
<dbReference type="Pfam" id="PF00370">
    <property type="entry name" value="FGGY_N"/>
    <property type="match status" value="1"/>
</dbReference>
<sequence>MNSEKDVLVAGIDSSTQSTKVMVCDARTGRVVRSGRAEHPDTTEVDPAKWWSAFQEATDGLLDGVAAIGVAGQQHGMVTLDDNGDVVRPALLWNDTRSAKAAADLTAELGGPKAWAEAVGSVPVASFTVTKLRWMAEHEPELADRVARVLLPHDWLTWRLTGGDPVTDRGDASGTGYFSPAERSYRPDILTRAFGGRHPELPTVLDPAAAAGHTPDGTLVSAGTGDNMAAALALEIGDGDVVVSLGTSGTVFGVSGTAPADATGTVAGFADATGRFLPLACTLNAARVLTATAGMLNVELAELDRLALAASPGAGGLTLLPYLDGERTPNLPEAAGSLFGLRRTNMTPENLARAAVEGMLCGLAAGLDAVREHGINVRRVLLIGGAAQSESVRAVAPIVFGVPVVVPEPAEHVAIGAARQAAWALAGTPEPPAWQGNTALRLDEPSAEGAEEGARVRQRHAEARRQVHDV</sequence>
<keyword evidence="4 8" id="KW-0547">Nucleotide-binding</keyword>
<evidence type="ECO:0000256" key="11">
    <source>
        <dbReference type="SAM" id="MobiDB-lite"/>
    </source>
</evidence>
<reference evidence="14 15" key="1">
    <citation type="submission" date="2018-03" db="EMBL/GenBank/DDBJ databases">
        <title>Genomic Encyclopedia of Type Strains, Phase III (KMG-III): the genomes of soil and plant-associated and newly described type strains.</title>
        <authorList>
            <person name="Whitman W."/>
        </authorList>
    </citation>
    <scope>NUCLEOTIDE SEQUENCE [LARGE SCALE GENOMIC DNA]</scope>
    <source>
        <strain evidence="14 15">CGMCC 4.7125</strain>
    </source>
</reference>
<dbReference type="SUPFAM" id="SSF53067">
    <property type="entry name" value="Actin-like ATPase domain"/>
    <property type="match status" value="2"/>
</dbReference>
<evidence type="ECO:0000256" key="9">
    <source>
        <dbReference type="RuleBase" id="RU003733"/>
    </source>
</evidence>
<protein>
    <recommendedName>
        <fullName evidence="8 10">Xylulose kinase</fullName>
        <shortName evidence="8 10">Xylulokinase</shortName>
        <ecNumber evidence="8 10">2.7.1.17</ecNumber>
    </recommendedName>
</protein>
<dbReference type="PIRSF" id="PIRSF000538">
    <property type="entry name" value="GlpK"/>
    <property type="match status" value="1"/>
</dbReference>
<evidence type="ECO:0000256" key="4">
    <source>
        <dbReference type="ARBA" id="ARBA00022741"/>
    </source>
</evidence>
<dbReference type="GO" id="GO:0005998">
    <property type="term" value="P:xylulose catabolic process"/>
    <property type="evidence" value="ECO:0007669"/>
    <property type="project" value="UniProtKB-UniRule"/>
</dbReference>
<dbReference type="OrthoDB" id="9805576at2"/>
<comment type="caution">
    <text evidence="14">The sequence shown here is derived from an EMBL/GenBank/DDBJ whole genome shotgun (WGS) entry which is preliminary data.</text>
</comment>
<evidence type="ECO:0000256" key="1">
    <source>
        <dbReference type="ARBA" id="ARBA00009156"/>
    </source>
</evidence>
<feature type="domain" description="Carbohydrate kinase FGGY C-terminal" evidence="13">
    <location>
        <begin position="242"/>
        <end position="425"/>
    </location>
</feature>
<evidence type="ECO:0000259" key="13">
    <source>
        <dbReference type="Pfam" id="PF02782"/>
    </source>
</evidence>
<keyword evidence="5 8" id="KW-0418">Kinase</keyword>
<dbReference type="AlphaFoldDB" id="A0A2T0LLX6"/>
<keyword evidence="7 8" id="KW-0119">Carbohydrate metabolism</keyword>
<keyword evidence="2 8" id="KW-0859">Xylose metabolism</keyword>
<evidence type="ECO:0000256" key="8">
    <source>
        <dbReference type="HAMAP-Rule" id="MF_02220"/>
    </source>
</evidence>
<dbReference type="Gene3D" id="3.30.420.40">
    <property type="match status" value="2"/>
</dbReference>
<dbReference type="NCBIfam" id="TIGR01312">
    <property type="entry name" value="XylB"/>
    <property type="match status" value="1"/>
</dbReference>
<dbReference type="EMBL" id="PVNH01000013">
    <property type="protein sequence ID" value="PRX43998.1"/>
    <property type="molecule type" value="Genomic_DNA"/>
</dbReference>
<dbReference type="InterPro" id="IPR043129">
    <property type="entry name" value="ATPase_NBD"/>
</dbReference>
<evidence type="ECO:0000259" key="12">
    <source>
        <dbReference type="Pfam" id="PF00370"/>
    </source>
</evidence>
<feature type="domain" description="Carbohydrate kinase FGGY N-terminal" evidence="12">
    <location>
        <begin position="9"/>
        <end position="228"/>
    </location>
</feature>
<dbReference type="InterPro" id="IPR006000">
    <property type="entry name" value="Xylulokinase"/>
</dbReference>
<evidence type="ECO:0000256" key="5">
    <source>
        <dbReference type="ARBA" id="ARBA00022777"/>
    </source>
</evidence>
<dbReference type="InterPro" id="IPR000577">
    <property type="entry name" value="Carb_kinase_FGGY"/>
</dbReference>
<accession>A0A2T0LLX6</accession>
<dbReference type="InterPro" id="IPR018484">
    <property type="entry name" value="FGGY_N"/>
</dbReference>
<keyword evidence="6 8" id="KW-0067">ATP-binding</keyword>
<evidence type="ECO:0000256" key="2">
    <source>
        <dbReference type="ARBA" id="ARBA00022629"/>
    </source>
</evidence>
<organism evidence="14 15">
    <name type="scientific">Prauserella shujinwangii</name>
    <dbReference type="NCBI Taxonomy" id="1453103"/>
    <lineage>
        <taxon>Bacteria</taxon>
        <taxon>Bacillati</taxon>
        <taxon>Actinomycetota</taxon>
        <taxon>Actinomycetes</taxon>
        <taxon>Pseudonocardiales</taxon>
        <taxon>Pseudonocardiaceae</taxon>
        <taxon>Prauserella</taxon>
    </lineage>
</organism>
<dbReference type="GO" id="GO:0042732">
    <property type="term" value="P:D-xylose metabolic process"/>
    <property type="evidence" value="ECO:0007669"/>
    <property type="project" value="UniProtKB-KW"/>
</dbReference>
<dbReference type="PANTHER" id="PTHR43095:SF5">
    <property type="entry name" value="XYLULOSE KINASE"/>
    <property type="match status" value="1"/>
</dbReference>
<dbReference type="PANTHER" id="PTHR43095">
    <property type="entry name" value="SUGAR KINASE"/>
    <property type="match status" value="1"/>
</dbReference>
<feature type="site" description="Important for activity" evidence="8">
    <location>
        <position position="13"/>
    </location>
</feature>
<evidence type="ECO:0000256" key="3">
    <source>
        <dbReference type="ARBA" id="ARBA00022679"/>
    </source>
</evidence>
<evidence type="ECO:0000256" key="6">
    <source>
        <dbReference type="ARBA" id="ARBA00022840"/>
    </source>
</evidence>
<dbReference type="HAMAP" id="MF_02220">
    <property type="entry name" value="XylB"/>
    <property type="match status" value="1"/>
</dbReference>
<dbReference type="InterPro" id="IPR050406">
    <property type="entry name" value="FGGY_Carb_Kinase"/>
</dbReference>
<keyword evidence="15" id="KW-1185">Reference proteome</keyword>
<evidence type="ECO:0000313" key="14">
    <source>
        <dbReference type="EMBL" id="PRX43998.1"/>
    </source>
</evidence>
<name>A0A2T0LLX6_9PSEU</name>
<dbReference type="Proteomes" id="UP000238362">
    <property type="component" value="Unassembled WGS sequence"/>
</dbReference>
<evidence type="ECO:0000313" key="15">
    <source>
        <dbReference type="Proteomes" id="UP000238362"/>
    </source>
</evidence>
<dbReference type="InterPro" id="IPR018483">
    <property type="entry name" value="Carb_kinase_FGGY_CS"/>
</dbReference>
<comment type="function">
    <text evidence="8">Catalyzes the phosphorylation of D-xylulose to D-xylulose 5-phosphate.</text>
</comment>
<dbReference type="PROSITE" id="PS00933">
    <property type="entry name" value="FGGY_KINASES_1"/>
    <property type="match status" value="1"/>
</dbReference>
<dbReference type="RefSeq" id="WP_106181990.1">
    <property type="nucleotide sequence ID" value="NZ_PVNH01000013.1"/>
</dbReference>
<gene>
    <name evidence="8 10" type="primary">xylB</name>
    <name evidence="14" type="ORF">B0I33_113164</name>
</gene>
<dbReference type="GO" id="GO:0004856">
    <property type="term" value="F:D-xylulokinase activity"/>
    <property type="evidence" value="ECO:0007669"/>
    <property type="project" value="UniProtKB-UniRule"/>
</dbReference>
<evidence type="ECO:0000256" key="7">
    <source>
        <dbReference type="ARBA" id="ARBA00023277"/>
    </source>
</evidence>
<dbReference type="PROSITE" id="PS00445">
    <property type="entry name" value="FGGY_KINASES_2"/>
    <property type="match status" value="1"/>
</dbReference>
<proteinExistence type="inferred from homology"/>
<dbReference type="InterPro" id="IPR018485">
    <property type="entry name" value="FGGY_C"/>
</dbReference>
<feature type="active site" description="Proton acceptor" evidence="8">
    <location>
        <position position="226"/>
    </location>
</feature>
<feature type="compositionally biased region" description="Basic and acidic residues" evidence="11">
    <location>
        <begin position="452"/>
        <end position="470"/>
    </location>
</feature>
<feature type="region of interest" description="Disordered" evidence="11">
    <location>
        <begin position="445"/>
        <end position="470"/>
    </location>
</feature>
<comment type="similarity">
    <text evidence="1 8 9">Belongs to the FGGY kinase family.</text>
</comment>
<feature type="binding site" evidence="8">
    <location>
        <begin position="74"/>
        <end position="75"/>
    </location>
    <ligand>
        <name>substrate</name>
    </ligand>
</feature>
<dbReference type="CDD" id="cd07809">
    <property type="entry name" value="ASKHA_NBD_FGGY_BaXK-like"/>
    <property type="match status" value="1"/>
</dbReference>
<dbReference type="GO" id="GO:0005524">
    <property type="term" value="F:ATP binding"/>
    <property type="evidence" value="ECO:0007669"/>
    <property type="project" value="UniProtKB-UniRule"/>
</dbReference>
<comment type="catalytic activity">
    <reaction evidence="8 10">
        <text>D-xylulose + ATP = D-xylulose 5-phosphate + ADP + H(+)</text>
        <dbReference type="Rhea" id="RHEA:10964"/>
        <dbReference type="ChEBI" id="CHEBI:15378"/>
        <dbReference type="ChEBI" id="CHEBI:17140"/>
        <dbReference type="ChEBI" id="CHEBI:30616"/>
        <dbReference type="ChEBI" id="CHEBI:57737"/>
        <dbReference type="ChEBI" id="CHEBI:456216"/>
        <dbReference type="EC" id="2.7.1.17"/>
    </reaction>
</comment>
<evidence type="ECO:0000256" key="10">
    <source>
        <dbReference type="RuleBase" id="RU364073"/>
    </source>
</evidence>
<keyword evidence="3 8" id="KW-0808">Transferase</keyword>